<dbReference type="EMBL" id="JAMYWC010000004">
    <property type="protein sequence ID" value="MCP1173799.1"/>
    <property type="molecule type" value="Genomic_DNA"/>
</dbReference>
<organism evidence="2 3">
    <name type="scientific">Ralstonia chuxiongensis</name>
    <dbReference type="NCBI Taxonomy" id="2957504"/>
    <lineage>
        <taxon>Bacteria</taxon>
        <taxon>Pseudomonadati</taxon>
        <taxon>Pseudomonadota</taxon>
        <taxon>Betaproteobacteria</taxon>
        <taxon>Burkholderiales</taxon>
        <taxon>Burkholderiaceae</taxon>
        <taxon>Ralstonia</taxon>
    </lineage>
</organism>
<dbReference type="RefSeq" id="WP_253538529.1">
    <property type="nucleotide sequence ID" value="NZ_JAMYWC010000004.1"/>
</dbReference>
<feature type="chain" id="PRO_5041469951" description="DNA transfer protein p32" evidence="1">
    <location>
        <begin position="18"/>
        <end position="265"/>
    </location>
</feature>
<evidence type="ECO:0000256" key="1">
    <source>
        <dbReference type="SAM" id="SignalP"/>
    </source>
</evidence>
<feature type="signal peptide" evidence="1">
    <location>
        <begin position="1"/>
        <end position="17"/>
    </location>
</feature>
<keyword evidence="3" id="KW-1185">Reference proteome</keyword>
<comment type="caution">
    <text evidence="2">The sequence shown here is derived from an EMBL/GenBank/DDBJ whole genome shotgun (WGS) entry which is preliminary data.</text>
</comment>
<sequence>MVAAAIGVGAVTGLAGAAMTSSAASDAADTQAGAARYSADLQNGQWQQTQQNLKPYLDFGSSAINPLRSAMGYDSNWNLDPNNILNQTFKAPTAADAAATPGYQFTLDQGLRAVQNSAAARGLGTSGAALKGASSYATGLADSTYNDVFNRALQTFNTNYGSAANRVNRLSSIVGSGQNAAATNGSLGAQTMNSIGDTLMSGANASAAGRVGSANALANGLSGVGSNALLYGMMSGPNNAAGGSWSTAFNPNDTSTYFNNPAAYG</sequence>
<proteinExistence type="predicted"/>
<evidence type="ECO:0000313" key="3">
    <source>
        <dbReference type="Proteomes" id="UP001162793"/>
    </source>
</evidence>
<dbReference type="AlphaFoldDB" id="A0AA41WVW7"/>
<reference evidence="3" key="1">
    <citation type="journal article" date="2023" name="Front. Microbiol.">
        <title>Ralstonia chuxiongensis sp. nov., Ralstonia mojiangensis sp. nov., and Ralstonia soli sp. nov., isolated from tobacco fields, are three novel species in the family Burkholderiaceae.</title>
        <authorList>
            <person name="Lu C.H."/>
            <person name="Zhang Y.Y."/>
            <person name="Jiang N."/>
            <person name="Chen W."/>
            <person name="Shao X."/>
            <person name="Zhao Z.M."/>
            <person name="Lu W.L."/>
            <person name="Hu X."/>
            <person name="Xi Y.X."/>
            <person name="Zou S.Y."/>
            <person name="Wei Q.J."/>
            <person name="Lin Z.L."/>
            <person name="Gong L."/>
            <person name="Gai X.T."/>
            <person name="Zhang L.Q."/>
            <person name="Li J.Y."/>
            <person name="Jin Y."/>
            <person name="Xia Z.Y."/>
        </authorList>
    </citation>
    <scope>NUCLEOTIDE SEQUENCE [LARGE SCALE GENOMIC DNA]</scope>
    <source>
        <strain evidence="3">21YRMH01-3</strain>
    </source>
</reference>
<evidence type="ECO:0000313" key="2">
    <source>
        <dbReference type="EMBL" id="MCP1173799.1"/>
    </source>
</evidence>
<dbReference type="Proteomes" id="UP001162793">
    <property type="component" value="Unassembled WGS sequence"/>
</dbReference>
<name>A0AA41WVW7_9RALS</name>
<gene>
    <name evidence="2" type="ORF">NKG59_15665</name>
</gene>
<accession>A0AA41WVW7</accession>
<evidence type="ECO:0008006" key="4">
    <source>
        <dbReference type="Google" id="ProtNLM"/>
    </source>
</evidence>
<protein>
    <recommendedName>
        <fullName evidence="4">DNA transfer protein p32</fullName>
    </recommendedName>
</protein>
<keyword evidence="1" id="KW-0732">Signal</keyword>